<comment type="caution">
    <text evidence="2">The sequence shown here is derived from an EMBL/GenBank/DDBJ whole genome shotgun (WGS) entry which is preliminary data.</text>
</comment>
<evidence type="ECO:0000313" key="3">
    <source>
        <dbReference type="Proteomes" id="UP000015531"/>
    </source>
</evidence>
<dbReference type="RefSeq" id="WP_021225901.1">
    <property type="nucleotide sequence ID" value="NZ_ATDP01000082.1"/>
</dbReference>
<gene>
    <name evidence="2" type="ORF">RLDS_10885</name>
</gene>
<proteinExistence type="predicted"/>
<dbReference type="EMBL" id="ATDP01000082">
    <property type="protein sequence ID" value="EQB15768.1"/>
    <property type="molecule type" value="Genomic_DNA"/>
</dbReference>
<dbReference type="Proteomes" id="UP000015531">
    <property type="component" value="Unassembled WGS sequence"/>
</dbReference>
<dbReference type="PATRIC" id="fig|1331060.3.peg.2081"/>
<protein>
    <recommendedName>
        <fullName evidence="1">DUF6950 domain-containing protein</fullName>
    </recommendedName>
</protein>
<dbReference type="AlphaFoldDB" id="T0HUF5"/>
<dbReference type="OrthoDB" id="7210727at2"/>
<feature type="domain" description="DUF6950" evidence="1">
    <location>
        <begin position="8"/>
        <end position="132"/>
    </location>
</feature>
<organism evidence="2 3">
    <name type="scientific">Sphingobium lactosutens DS20</name>
    <dbReference type="NCBI Taxonomy" id="1331060"/>
    <lineage>
        <taxon>Bacteria</taxon>
        <taxon>Pseudomonadati</taxon>
        <taxon>Pseudomonadota</taxon>
        <taxon>Alphaproteobacteria</taxon>
        <taxon>Sphingomonadales</taxon>
        <taxon>Sphingomonadaceae</taxon>
        <taxon>Sphingobium</taxon>
    </lineage>
</organism>
<dbReference type="Pfam" id="PF22262">
    <property type="entry name" value="DUF6950"/>
    <property type="match status" value="1"/>
</dbReference>
<sequence length="133" mass="14631">MKDLERRRLALEATANKYRGKVLDFHTADCVRMVRFHLLQMGHKPPTLPRYRSLTGAVRAMKAAGGLVAAFDAILPRIAPAMMLDADIAVIAGDGGDAALIRCGYKFMGWHQDHDEAVNLMVDLGNITAAWRA</sequence>
<dbReference type="InterPro" id="IPR053802">
    <property type="entry name" value="DUF6950"/>
</dbReference>
<evidence type="ECO:0000259" key="1">
    <source>
        <dbReference type="Pfam" id="PF22262"/>
    </source>
</evidence>
<evidence type="ECO:0000313" key="2">
    <source>
        <dbReference type="EMBL" id="EQB15768.1"/>
    </source>
</evidence>
<accession>T0HUF5</accession>
<dbReference type="eggNOG" id="ENOG502ZZES">
    <property type="taxonomic scope" value="Bacteria"/>
</dbReference>
<reference evidence="2 3" key="1">
    <citation type="journal article" date="2013" name="Genome Announc.">
        <title>Draft Genome Sequence of Sphingobium lactosutens Strain DS20T, Isolated from a Hexachlorocyclohexane Dumpsite.</title>
        <authorList>
            <person name="Kumar R."/>
            <person name="Dwivedi V."/>
            <person name="Negi V."/>
            <person name="Khurana J.P."/>
            <person name="Lal R."/>
        </authorList>
    </citation>
    <scope>NUCLEOTIDE SEQUENCE [LARGE SCALE GENOMIC DNA]</scope>
    <source>
        <strain evidence="2 3">DS20</strain>
    </source>
</reference>
<name>T0HUF5_9SPHN</name>
<keyword evidence="3" id="KW-1185">Reference proteome</keyword>